<comment type="caution">
    <text evidence="2">The sequence shown here is derived from an EMBL/GenBank/DDBJ whole genome shotgun (WGS) entry which is preliminary data.</text>
</comment>
<evidence type="ECO:0000313" key="2">
    <source>
        <dbReference type="EMBL" id="KAK4023320.1"/>
    </source>
</evidence>
<evidence type="ECO:0000313" key="3">
    <source>
        <dbReference type="Proteomes" id="UP001234178"/>
    </source>
</evidence>
<feature type="region of interest" description="Disordered" evidence="1">
    <location>
        <begin position="18"/>
        <end position="41"/>
    </location>
</feature>
<proteinExistence type="predicted"/>
<sequence length="77" mass="8743">MGGVHFLVLQDGEEEQQRIGQTRFTSTSRRPGNRHYRVINPDQPVKTPHSFQLGSTWSAQVLGGNAQVSYRLVLFIF</sequence>
<dbReference type="Proteomes" id="UP001234178">
    <property type="component" value="Unassembled WGS sequence"/>
</dbReference>
<keyword evidence="3" id="KW-1185">Reference proteome</keyword>
<feature type="compositionally biased region" description="Polar residues" evidence="1">
    <location>
        <begin position="18"/>
        <end position="30"/>
    </location>
</feature>
<protein>
    <submittedName>
        <fullName evidence="2">Uncharacterized protein</fullName>
    </submittedName>
</protein>
<dbReference type="EMBL" id="JAOYFB010000037">
    <property type="protein sequence ID" value="KAK4023320.1"/>
    <property type="molecule type" value="Genomic_DNA"/>
</dbReference>
<gene>
    <name evidence="2" type="ORF">OUZ56_008737</name>
</gene>
<reference evidence="2 3" key="1">
    <citation type="journal article" date="2023" name="Nucleic Acids Res.">
        <title>The hologenome of Daphnia magna reveals possible DNA methylation and microbiome-mediated evolution of the host genome.</title>
        <authorList>
            <person name="Chaturvedi A."/>
            <person name="Li X."/>
            <person name="Dhandapani V."/>
            <person name="Marshall H."/>
            <person name="Kissane S."/>
            <person name="Cuenca-Cambronero M."/>
            <person name="Asole G."/>
            <person name="Calvet F."/>
            <person name="Ruiz-Romero M."/>
            <person name="Marangio P."/>
            <person name="Guigo R."/>
            <person name="Rago D."/>
            <person name="Mirbahai L."/>
            <person name="Eastwood N."/>
            <person name="Colbourne J.K."/>
            <person name="Zhou J."/>
            <person name="Mallon E."/>
            <person name="Orsini L."/>
        </authorList>
    </citation>
    <scope>NUCLEOTIDE SEQUENCE [LARGE SCALE GENOMIC DNA]</scope>
    <source>
        <strain evidence="2">LRV0_1</strain>
    </source>
</reference>
<organism evidence="2 3">
    <name type="scientific">Daphnia magna</name>
    <dbReference type="NCBI Taxonomy" id="35525"/>
    <lineage>
        <taxon>Eukaryota</taxon>
        <taxon>Metazoa</taxon>
        <taxon>Ecdysozoa</taxon>
        <taxon>Arthropoda</taxon>
        <taxon>Crustacea</taxon>
        <taxon>Branchiopoda</taxon>
        <taxon>Diplostraca</taxon>
        <taxon>Cladocera</taxon>
        <taxon>Anomopoda</taxon>
        <taxon>Daphniidae</taxon>
        <taxon>Daphnia</taxon>
    </lineage>
</organism>
<name>A0ABR0AE95_9CRUS</name>
<evidence type="ECO:0000256" key="1">
    <source>
        <dbReference type="SAM" id="MobiDB-lite"/>
    </source>
</evidence>
<accession>A0ABR0AE95</accession>